<keyword evidence="2" id="KW-1185">Reference proteome</keyword>
<dbReference type="Proteomes" id="UP001162992">
    <property type="component" value="Chromosome 14"/>
</dbReference>
<organism evidence="1 2">
    <name type="scientific">Diphasiastrum complanatum</name>
    <name type="common">Issler's clubmoss</name>
    <name type="synonym">Lycopodium complanatum</name>
    <dbReference type="NCBI Taxonomy" id="34168"/>
    <lineage>
        <taxon>Eukaryota</taxon>
        <taxon>Viridiplantae</taxon>
        <taxon>Streptophyta</taxon>
        <taxon>Embryophyta</taxon>
        <taxon>Tracheophyta</taxon>
        <taxon>Lycopodiopsida</taxon>
        <taxon>Lycopodiales</taxon>
        <taxon>Lycopodiaceae</taxon>
        <taxon>Lycopodioideae</taxon>
        <taxon>Diphasiastrum</taxon>
    </lineage>
</organism>
<evidence type="ECO:0000313" key="2">
    <source>
        <dbReference type="Proteomes" id="UP001162992"/>
    </source>
</evidence>
<name>A0ACC2BL22_DIPCM</name>
<accession>A0ACC2BL22</accession>
<proteinExistence type="predicted"/>
<sequence length="362" mass="39039">MISTLPQTMAAERGTPVDGGKGLSSKDSQRDYAENGTPTGGDDSHADEKRREMDGTGNERGYVPPCNASDATAARGAVESSTGKVVGEDRGEFSQGSASSGAGGKAYSEGFRPPTTARAVRGGPVTWASLALLVITGAGLLYYFDHEKKRRLEAIRQGAADVTLGPAVGKAAIGGPFKLLNQNGRVITDEDLKGNWNLIYFGFTHCPDICPDELQKMVQAIDVVDKKLGKEVVPIFISVDPERDGVEQVREYVKEFHPKLIGLTGSADDVRVVARAYRVYYMKTDETRSDYLVDHSIIMYLMDPNMEFVKFFGKNYDVDGLADGIIEEIKIKDGENSSLKNGKSINGHTTGNKSINTGSQAA</sequence>
<protein>
    <submittedName>
        <fullName evidence="1">Uncharacterized protein</fullName>
    </submittedName>
</protein>
<dbReference type="EMBL" id="CM055105">
    <property type="protein sequence ID" value="KAJ7530471.1"/>
    <property type="molecule type" value="Genomic_DNA"/>
</dbReference>
<evidence type="ECO:0000313" key="1">
    <source>
        <dbReference type="EMBL" id="KAJ7530471.1"/>
    </source>
</evidence>
<reference evidence="2" key="1">
    <citation type="journal article" date="2024" name="Proc. Natl. Acad. Sci. U.S.A.">
        <title>Extraordinary preservation of gene collinearity over three hundred million years revealed in homosporous lycophytes.</title>
        <authorList>
            <person name="Li C."/>
            <person name="Wickell D."/>
            <person name="Kuo L.Y."/>
            <person name="Chen X."/>
            <person name="Nie B."/>
            <person name="Liao X."/>
            <person name="Peng D."/>
            <person name="Ji J."/>
            <person name="Jenkins J."/>
            <person name="Williams M."/>
            <person name="Shu S."/>
            <person name="Plott C."/>
            <person name="Barry K."/>
            <person name="Rajasekar S."/>
            <person name="Grimwood J."/>
            <person name="Han X."/>
            <person name="Sun S."/>
            <person name="Hou Z."/>
            <person name="He W."/>
            <person name="Dai G."/>
            <person name="Sun C."/>
            <person name="Schmutz J."/>
            <person name="Leebens-Mack J.H."/>
            <person name="Li F.W."/>
            <person name="Wang L."/>
        </authorList>
    </citation>
    <scope>NUCLEOTIDE SEQUENCE [LARGE SCALE GENOMIC DNA]</scope>
    <source>
        <strain evidence="2">cv. PW_Plant_1</strain>
    </source>
</reference>
<comment type="caution">
    <text evidence="1">The sequence shown here is derived from an EMBL/GenBank/DDBJ whole genome shotgun (WGS) entry which is preliminary data.</text>
</comment>
<gene>
    <name evidence="1" type="ORF">O6H91_14G004700</name>
</gene>